<organism evidence="1 2">
    <name type="scientific">Botrytis hyacinthi</name>
    <dbReference type="NCBI Taxonomy" id="278943"/>
    <lineage>
        <taxon>Eukaryota</taxon>
        <taxon>Fungi</taxon>
        <taxon>Dikarya</taxon>
        <taxon>Ascomycota</taxon>
        <taxon>Pezizomycotina</taxon>
        <taxon>Leotiomycetes</taxon>
        <taxon>Helotiales</taxon>
        <taxon>Sclerotiniaceae</taxon>
        <taxon>Botrytis</taxon>
    </lineage>
</organism>
<accession>A0A4Z1G6E7</accession>
<dbReference type="Proteomes" id="UP000297814">
    <property type="component" value="Unassembled WGS sequence"/>
</dbReference>
<evidence type="ECO:0000313" key="2">
    <source>
        <dbReference type="Proteomes" id="UP000297814"/>
    </source>
</evidence>
<keyword evidence="2" id="KW-1185">Reference proteome</keyword>
<protein>
    <submittedName>
        <fullName evidence="1">Uncharacterized protein</fullName>
    </submittedName>
</protein>
<dbReference type="EMBL" id="PQXK01000309">
    <property type="protein sequence ID" value="TGO32535.1"/>
    <property type="molecule type" value="Genomic_DNA"/>
</dbReference>
<dbReference type="AlphaFoldDB" id="A0A4Z1G6E7"/>
<proteinExistence type="predicted"/>
<gene>
    <name evidence="1" type="ORF">BHYA_0309g00130</name>
</gene>
<name>A0A4Z1G6E7_9HELO</name>
<comment type="caution">
    <text evidence="1">The sequence shown here is derived from an EMBL/GenBank/DDBJ whole genome shotgun (WGS) entry which is preliminary data.</text>
</comment>
<reference evidence="1 2" key="1">
    <citation type="submission" date="2017-12" db="EMBL/GenBank/DDBJ databases">
        <title>Comparative genomics of Botrytis spp.</title>
        <authorList>
            <person name="Valero-Jimenez C.A."/>
            <person name="Tapia P."/>
            <person name="Veloso J."/>
            <person name="Silva-Moreno E."/>
            <person name="Staats M."/>
            <person name="Valdes J.H."/>
            <person name="Van Kan J.A.L."/>
        </authorList>
    </citation>
    <scope>NUCLEOTIDE SEQUENCE [LARGE SCALE GENOMIC DNA]</scope>
    <source>
        <strain evidence="1 2">Bh0001</strain>
    </source>
</reference>
<evidence type="ECO:0000313" key="1">
    <source>
        <dbReference type="EMBL" id="TGO32535.1"/>
    </source>
</evidence>
<sequence>MSMHHYLHPEMSMCTPWALPFDLDYADGEKPSPAFECNPEYRADFDLPRDINAKLPRWGCPNNVFQAKNLHRIEENFRNQALLGLEKQYEAINRHALEVNESIKSEKRCGDLLGLAGWKLKTALTKPFNGSAHRESLRDDWWDRSTEALLLLKEYADSFARDLSFQLRIECRKYDIVSSNNHLPRARLLENIKEAYKYRAYNNFVQWFEEAVDDMDGQCIEVKKARQRLSEYEKDEKTKRVIQADYREFGSVNWVVDEPDMRVRLTIDKVRSMRIYDVKEKYYS</sequence>